<dbReference type="SUPFAM" id="SSF51905">
    <property type="entry name" value="FAD/NAD(P)-binding domain"/>
    <property type="match status" value="1"/>
</dbReference>
<dbReference type="InterPro" id="IPR038732">
    <property type="entry name" value="HpyO/CreE_NAD-binding"/>
</dbReference>
<dbReference type="InterPro" id="IPR036188">
    <property type="entry name" value="FAD/NAD-bd_sf"/>
</dbReference>
<dbReference type="Proteomes" id="UP001589891">
    <property type="component" value="Unassembled WGS sequence"/>
</dbReference>
<reference evidence="2 3" key="1">
    <citation type="submission" date="2024-09" db="EMBL/GenBank/DDBJ databases">
        <authorList>
            <person name="Sun Q."/>
            <person name="Mori K."/>
        </authorList>
    </citation>
    <scope>NUCLEOTIDE SEQUENCE [LARGE SCALE GENOMIC DNA]</scope>
    <source>
        <strain evidence="2 3">NCAIM B.01794</strain>
    </source>
</reference>
<accession>A0ABV6SLM0</accession>
<dbReference type="EMBL" id="JBHLSS010000080">
    <property type="protein sequence ID" value="MFC0710432.1"/>
    <property type="molecule type" value="Genomic_DNA"/>
</dbReference>
<proteinExistence type="predicted"/>
<sequence length="470" mass="51285">MKTLAIIGAGFSGVVTAIQFLRHASPGTKVVLIDRSAAMGPGLAYGTDSPDHLLNVPAGNMSALADDPDSFLRFCQERMEEATARSFATRRSYGEYLAALLDAAERDCPAGLSLQRVRGEVCCLRPQGNGAVVELTGGEAISADRVVLACGHFPPSEPPGLLSAAEAGLYLRDPWKGDPCEFVDKGKPVLLLGAGLTALDVAVDLLRRRPQGRIYLLSRRGLRPLAHRLQRSGSPSSLDVGLRLLGMQPTIRGYLREMRRQYRQLVGVAGDDPGWRDLIAALRSHTPQLWGRLPEEERRRFLRHVQPFWEVHRHLAAPESHQRFQDGLANGSIEALKGRIGSVEVCSGALRVSVQLRGSRQVESIEVGGIVNCTGPNADLRRLDNALIAQLLAEGHVQPDAHGLGLFVDERLAVRDARGNAASWLSYVGPMLRANFWEATAVPELRQHAKFLAIRLAEDLRSVTARDSRD</sequence>
<protein>
    <submittedName>
        <fullName evidence="2">FAD/NAD(P)-binding protein</fullName>
    </submittedName>
</protein>
<feature type="domain" description="FAD-dependent urate hydroxylase HpyO/Asp monooxygenase CreE-like FAD/NAD(P)-binding" evidence="1">
    <location>
        <begin position="5"/>
        <end position="153"/>
    </location>
</feature>
<dbReference type="Gene3D" id="3.50.50.60">
    <property type="entry name" value="FAD/NAD(P)-binding domain"/>
    <property type="match status" value="1"/>
</dbReference>
<evidence type="ECO:0000259" key="1">
    <source>
        <dbReference type="Pfam" id="PF13454"/>
    </source>
</evidence>
<dbReference type="Pfam" id="PF13454">
    <property type="entry name" value="NAD_binding_9"/>
    <property type="match status" value="1"/>
</dbReference>
<organism evidence="2 3">
    <name type="scientific">Azorhizophilus paspali</name>
    <name type="common">Azotobacter paspali</name>
    <dbReference type="NCBI Taxonomy" id="69963"/>
    <lineage>
        <taxon>Bacteria</taxon>
        <taxon>Pseudomonadati</taxon>
        <taxon>Pseudomonadota</taxon>
        <taxon>Gammaproteobacteria</taxon>
        <taxon>Pseudomonadales</taxon>
        <taxon>Pseudomonadaceae</taxon>
        <taxon>Azorhizophilus</taxon>
    </lineage>
</organism>
<dbReference type="PANTHER" id="PTHR40254">
    <property type="entry name" value="BLR0577 PROTEIN"/>
    <property type="match status" value="1"/>
</dbReference>
<dbReference type="RefSeq" id="WP_376946465.1">
    <property type="nucleotide sequence ID" value="NZ_CP171449.1"/>
</dbReference>
<evidence type="ECO:0000313" key="3">
    <source>
        <dbReference type="Proteomes" id="UP001589891"/>
    </source>
</evidence>
<evidence type="ECO:0000313" key="2">
    <source>
        <dbReference type="EMBL" id="MFC0710432.1"/>
    </source>
</evidence>
<comment type="caution">
    <text evidence="2">The sequence shown here is derived from an EMBL/GenBank/DDBJ whole genome shotgun (WGS) entry which is preliminary data.</text>
</comment>
<gene>
    <name evidence="2" type="ORF">ACFFGX_13040</name>
</gene>
<keyword evidence="3" id="KW-1185">Reference proteome</keyword>
<dbReference type="PANTHER" id="PTHR40254:SF1">
    <property type="entry name" value="BLR0577 PROTEIN"/>
    <property type="match status" value="1"/>
</dbReference>
<name>A0ABV6SLM0_AZOPA</name>
<dbReference type="InterPro" id="IPR052189">
    <property type="entry name" value="L-asp_N-monooxygenase_NS-form"/>
</dbReference>